<dbReference type="AlphaFoldDB" id="A0A1C7MVX4"/>
<sequence length="220" mass="25369">MDSFINEQKISTKFGMQSLEEATINKYHSLPSEVDTVEYLTQKPATDHESTYSNKKTLKEMYPMHSVMSTKEEGLSDSLSYRDDDKVKLFEQKIERLNRQAKEPNPCMIMLCGITSYTMSTNAILERQETERMLEQELAKPVHPALLETHRAGSESRYQDAKKIADLECKVQALEGDKKGDRCCYFFYGGSAVAYTSYRLTKLQDLRYQLGKELKKPMKD</sequence>
<protein>
    <submittedName>
        <fullName evidence="1">Uncharacterized protein</fullName>
    </submittedName>
</protein>
<dbReference type="EMBL" id="LUGH01001588">
    <property type="protein sequence ID" value="OBZ80937.1"/>
    <property type="molecule type" value="Genomic_DNA"/>
</dbReference>
<keyword evidence="2" id="KW-1185">Reference proteome</keyword>
<name>A0A1C7MVX4_9FUNG</name>
<accession>A0A1C7MVX4</accession>
<evidence type="ECO:0000313" key="1">
    <source>
        <dbReference type="EMBL" id="OBZ80937.1"/>
    </source>
</evidence>
<evidence type="ECO:0000313" key="2">
    <source>
        <dbReference type="Proteomes" id="UP000093000"/>
    </source>
</evidence>
<proteinExistence type="predicted"/>
<organism evidence="1 2">
    <name type="scientific">Choanephora cucurbitarum</name>
    <dbReference type="NCBI Taxonomy" id="101091"/>
    <lineage>
        <taxon>Eukaryota</taxon>
        <taxon>Fungi</taxon>
        <taxon>Fungi incertae sedis</taxon>
        <taxon>Mucoromycota</taxon>
        <taxon>Mucoromycotina</taxon>
        <taxon>Mucoromycetes</taxon>
        <taxon>Mucorales</taxon>
        <taxon>Mucorineae</taxon>
        <taxon>Choanephoraceae</taxon>
        <taxon>Choanephoroideae</taxon>
        <taxon>Choanephora</taxon>
    </lineage>
</organism>
<dbReference type="OrthoDB" id="10395457at2759"/>
<dbReference type="InParanoid" id="A0A1C7MVX4"/>
<reference evidence="1 2" key="1">
    <citation type="submission" date="2016-03" db="EMBL/GenBank/DDBJ databases">
        <title>Choanephora cucurbitarum.</title>
        <authorList>
            <person name="Min B."/>
            <person name="Park H."/>
            <person name="Park J.-H."/>
            <person name="Shin H.-D."/>
            <person name="Choi I.-G."/>
        </authorList>
    </citation>
    <scope>NUCLEOTIDE SEQUENCE [LARGE SCALE GENOMIC DNA]</scope>
    <source>
        <strain evidence="1 2">KUS-F28377</strain>
    </source>
</reference>
<gene>
    <name evidence="1" type="ORF">A0J61_11014</name>
</gene>
<dbReference type="Proteomes" id="UP000093000">
    <property type="component" value="Unassembled WGS sequence"/>
</dbReference>
<comment type="caution">
    <text evidence="1">The sequence shown here is derived from an EMBL/GenBank/DDBJ whole genome shotgun (WGS) entry which is preliminary data.</text>
</comment>